<dbReference type="PANTHER" id="PTHR22870">
    <property type="entry name" value="REGULATOR OF CHROMOSOME CONDENSATION"/>
    <property type="match status" value="1"/>
</dbReference>
<dbReference type="PRINTS" id="PR00633">
    <property type="entry name" value="RCCNDNSATION"/>
</dbReference>
<evidence type="ECO:0000256" key="1">
    <source>
        <dbReference type="ARBA" id="ARBA00022737"/>
    </source>
</evidence>
<keyword evidence="7" id="KW-1185">Reference proteome</keyword>
<protein>
    <submittedName>
        <fullName evidence="6">E3 ubiquitin-protein ligase HERC1-like</fullName>
    </submittedName>
</protein>
<evidence type="ECO:0000313" key="7">
    <source>
        <dbReference type="Proteomes" id="UP000243579"/>
    </source>
</evidence>
<dbReference type="PROSITE" id="PS50096">
    <property type="entry name" value="IQ"/>
    <property type="match status" value="2"/>
</dbReference>
<feature type="repeat" description="RCC1" evidence="2">
    <location>
        <begin position="182"/>
        <end position="231"/>
    </location>
</feature>
<accession>A0A1V9Z4I9</accession>
<feature type="coiled-coil region" evidence="3">
    <location>
        <begin position="582"/>
        <end position="618"/>
    </location>
</feature>
<evidence type="ECO:0000256" key="4">
    <source>
        <dbReference type="SAM" id="MobiDB-lite"/>
    </source>
</evidence>
<dbReference type="SMART" id="SM00015">
    <property type="entry name" value="IQ"/>
    <property type="match status" value="2"/>
</dbReference>
<dbReference type="Proteomes" id="UP000243579">
    <property type="component" value="Unassembled WGS sequence"/>
</dbReference>
<dbReference type="PROSITE" id="PS00626">
    <property type="entry name" value="RCC1_2"/>
    <property type="match status" value="2"/>
</dbReference>
<dbReference type="Gene3D" id="2.130.10.30">
    <property type="entry name" value="Regulator of chromosome condensation 1/beta-lactamase-inhibitor protein II"/>
    <property type="match status" value="3"/>
</dbReference>
<evidence type="ECO:0000313" key="6">
    <source>
        <dbReference type="EMBL" id="OQR92832.1"/>
    </source>
</evidence>
<feature type="coiled-coil region" evidence="3">
    <location>
        <begin position="452"/>
        <end position="499"/>
    </location>
</feature>
<proteinExistence type="predicted"/>
<reference evidence="6 7" key="1">
    <citation type="journal article" date="2014" name="Genome Biol. Evol.">
        <title>The secreted proteins of Achlya hypogyna and Thraustotheca clavata identify the ancestral oomycete secretome and reveal gene acquisitions by horizontal gene transfer.</title>
        <authorList>
            <person name="Misner I."/>
            <person name="Blouin N."/>
            <person name="Leonard G."/>
            <person name="Richards T.A."/>
            <person name="Lane C.E."/>
        </authorList>
    </citation>
    <scope>NUCLEOTIDE SEQUENCE [LARGE SCALE GENOMIC DNA]</scope>
    <source>
        <strain evidence="6 7">ATCC 48635</strain>
    </source>
</reference>
<feature type="region of interest" description="Disordered" evidence="4">
    <location>
        <begin position="344"/>
        <end position="365"/>
    </location>
</feature>
<dbReference type="OrthoDB" id="10256179at2759"/>
<feature type="repeat" description="RCC1" evidence="2">
    <location>
        <begin position="40"/>
        <end position="128"/>
    </location>
</feature>
<gene>
    <name evidence="6" type="ORF">ACHHYP_03168</name>
</gene>
<dbReference type="SUPFAM" id="SSF50985">
    <property type="entry name" value="RCC1/BLIP-II"/>
    <property type="match status" value="1"/>
</dbReference>
<dbReference type="STRING" id="1202772.A0A1V9Z4I9"/>
<keyword evidence="1" id="KW-0677">Repeat</keyword>
<feature type="coiled-coil region" evidence="3">
    <location>
        <begin position="678"/>
        <end position="721"/>
    </location>
</feature>
<feature type="region of interest" description="Disordered" evidence="4">
    <location>
        <begin position="648"/>
        <end position="667"/>
    </location>
</feature>
<feature type="repeat" description="RCC1" evidence="2">
    <location>
        <begin position="232"/>
        <end position="281"/>
    </location>
</feature>
<dbReference type="InterPro" id="IPR009091">
    <property type="entry name" value="RCC1/BLIP-II"/>
</dbReference>
<dbReference type="InterPro" id="IPR051210">
    <property type="entry name" value="Ub_ligase/GEF_domain"/>
</dbReference>
<feature type="repeat" description="RCC1" evidence="2">
    <location>
        <begin position="129"/>
        <end position="181"/>
    </location>
</feature>
<organism evidence="6 7">
    <name type="scientific">Achlya hypogyna</name>
    <name type="common">Oomycete</name>
    <name type="synonym">Protoachlya hypogyna</name>
    <dbReference type="NCBI Taxonomy" id="1202772"/>
    <lineage>
        <taxon>Eukaryota</taxon>
        <taxon>Sar</taxon>
        <taxon>Stramenopiles</taxon>
        <taxon>Oomycota</taxon>
        <taxon>Saprolegniomycetes</taxon>
        <taxon>Saprolegniales</taxon>
        <taxon>Achlyaceae</taxon>
        <taxon>Achlya</taxon>
    </lineage>
</organism>
<sequence>MAKRRQSERSKRAFLQRLGADLAKTSLSQDSPSQTFYSTTEVRSWGSGAHGQLGLGDDRHRMQPEILSCSEHFTVAVNDEGHTYIWGRPPLEHSTANIKVPERVTGLDGIAVRTIASGPDHVAVACSAGMVYSWGKGAGGRLGHGDEHSLALPKRVQHIPTSTPITQVACGEEHTLLLDAKGSVFSCGSNRAGQLGTGSYAASTEPLAVATSTRFIAIVCGRNHSGAIGLDHTVFTWGWGEKGRLGLGSEESVTRPTRVEGLKDVRKLSFGGAHSLALTAGKKACRHSRGFSLLGLGHWNDSNVPKVLRSLADIDQIATGFGHSAAVSATGDLFVWGFGEEGQLGTGDEGNRNTPQQVWTGRGSAVDPPRILQVSLGKLHSIAVAQLSMSATQRARLSPENLRRAATCIQRFVRTYLARAVVRRQMVICAEHRGLEHEERVRQLQYEREIALERQHQVRQEIAQRAKEEEERCLALQALAAAKRERQQHEQRATMATRLQAFLRGVCARADYAVRRQAAQNAKADEAETQRMAARDCFAAASLLAFTDSERDRLASELIERIHAEALASASDLAHATMAACLVHEEAERQSFEAQRNEAAARAERVEQEKRLREARRIEAQALADAAHRQRRDKEIAEAKARVKQRLLAASAVSSPTPPKKDKRKLKESQLKRIADALNANRSERDKLRLELAEQKRQQEVREQEKALAAAKAEAERHDRLFRKSQSCAPPVRASLSSSIRALHIAETYRVLPGEVKPHYVLDCEDPATPMESDSSRSTSKHRIFRELAPRRSLSSSVSGASPTNQHR</sequence>
<comment type="caution">
    <text evidence="6">The sequence shown here is derived from an EMBL/GenBank/DDBJ whole genome shotgun (WGS) entry which is preliminary data.</text>
</comment>
<name>A0A1V9Z4I9_ACHHY</name>
<evidence type="ECO:0000256" key="2">
    <source>
        <dbReference type="PROSITE-ProRule" id="PRU00235"/>
    </source>
</evidence>
<keyword evidence="3" id="KW-0175">Coiled coil</keyword>
<dbReference type="EMBL" id="JNBR01000440">
    <property type="protein sequence ID" value="OQR92832.1"/>
    <property type="molecule type" value="Genomic_DNA"/>
</dbReference>
<dbReference type="Pfam" id="PF00612">
    <property type="entry name" value="IQ"/>
    <property type="match status" value="1"/>
</dbReference>
<dbReference type="InterPro" id="IPR000048">
    <property type="entry name" value="IQ_motif_EF-hand-BS"/>
</dbReference>
<dbReference type="PROSITE" id="PS50012">
    <property type="entry name" value="RCC1_3"/>
    <property type="match status" value="5"/>
</dbReference>
<dbReference type="InterPro" id="IPR058923">
    <property type="entry name" value="RCC1-like_dom"/>
</dbReference>
<evidence type="ECO:0000256" key="3">
    <source>
        <dbReference type="SAM" id="Coils"/>
    </source>
</evidence>
<evidence type="ECO:0000259" key="5">
    <source>
        <dbReference type="Pfam" id="PF25390"/>
    </source>
</evidence>
<dbReference type="Pfam" id="PF25390">
    <property type="entry name" value="WD40_RLD"/>
    <property type="match status" value="1"/>
</dbReference>
<dbReference type="AlphaFoldDB" id="A0A1V9Z4I9"/>
<feature type="region of interest" description="Disordered" evidence="4">
    <location>
        <begin position="766"/>
        <end position="808"/>
    </location>
</feature>
<dbReference type="InterPro" id="IPR000408">
    <property type="entry name" value="Reg_chr_condens"/>
</dbReference>
<feature type="domain" description="RCC1-like" evidence="5">
    <location>
        <begin position="42"/>
        <end position="383"/>
    </location>
</feature>
<feature type="compositionally biased region" description="Low complexity" evidence="4">
    <location>
        <begin position="791"/>
        <end position="808"/>
    </location>
</feature>
<feature type="repeat" description="RCC1" evidence="2">
    <location>
        <begin position="331"/>
        <end position="387"/>
    </location>
</feature>
<dbReference type="PANTHER" id="PTHR22870:SF466">
    <property type="entry name" value="ANKYRIN REPEAT-CONTAINING PROTEIN"/>
    <property type="match status" value="1"/>
</dbReference>